<dbReference type="AlphaFoldDB" id="H8X3R1"/>
<evidence type="ECO:0000313" key="2">
    <source>
        <dbReference type="EMBL" id="CCG25699.1"/>
    </source>
</evidence>
<feature type="transmembrane region" description="Helical" evidence="1">
    <location>
        <begin position="59"/>
        <end position="79"/>
    </location>
</feature>
<dbReference type="HOGENOM" id="CLU_1844815_0_0_1"/>
<sequence length="139" mass="16424">MLITRSFTIAVWALNTIFVDLFTLVRCGSNVGLYYNSTFSVDYYYLYCSSVAMQTVLDYTILSFMHWMVFSNWSLLFIFKNLFIFKHNRKTIVTLLTNLLLNVYTHPYTNTIDCSYSLITFSFVLFCYLFFLFAIVLLN</sequence>
<keyword evidence="3" id="KW-1185">Reference proteome</keyword>
<keyword evidence="1" id="KW-0472">Membrane</keyword>
<dbReference type="KEGG" id="cot:CORT_0C03240"/>
<accession>H8X3R1</accession>
<proteinExistence type="predicted"/>
<gene>
    <name evidence="2" type="ORF">CORT_0C03240</name>
</gene>
<feature type="transmembrane region" description="Helical" evidence="1">
    <location>
        <begin position="115"/>
        <end position="138"/>
    </location>
</feature>
<protein>
    <submittedName>
        <fullName evidence="2">Uncharacterized protein</fullName>
    </submittedName>
</protein>
<organism evidence="2 3">
    <name type="scientific">Candida orthopsilosis (strain 90-125)</name>
    <name type="common">Yeast</name>
    <dbReference type="NCBI Taxonomy" id="1136231"/>
    <lineage>
        <taxon>Eukaryota</taxon>
        <taxon>Fungi</taxon>
        <taxon>Dikarya</taxon>
        <taxon>Ascomycota</taxon>
        <taxon>Saccharomycotina</taxon>
        <taxon>Pichiomycetes</taxon>
        <taxon>Debaryomycetaceae</taxon>
        <taxon>Candida/Lodderomyces clade</taxon>
        <taxon>Candida</taxon>
    </lineage>
</organism>
<reference evidence="2 3" key="1">
    <citation type="journal article" date="2012" name="PLoS ONE">
        <title>Sequence and analysis of the genome of the pathogenic yeast Candida orthopsilosis.</title>
        <authorList>
            <person name="Riccombeni A."/>
            <person name="Vidanes G."/>
            <person name="Proux-Wera E."/>
            <person name="Wolfe K.H."/>
            <person name="Butler G."/>
        </authorList>
    </citation>
    <scope>NUCLEOTIDE SEQUENCE [LARGE SCALE GENOMIC DNA]</scope>
    <source>
        <strain evidence="2 3">Co 90-125</strain>
    </source>
</reference>
<evidence type="ECO:0000313" key="3">
    <source>
        <dbReference type="Proteomes" id="UP000005018"/>
    </source>
</evidence>
<keyword evidence="1" id="KW-0812">Transmembrane</keyword>
<dbReference type="GeneID" id="14539936"/>
<keyword evidence="1" id="KW-1133">Transmembrane helix</keyword>
<dbReference type="Proteomes" id="UP000005018">
    <property type="component" value="Chromosome 3"/>
</dbReference>
<dbReference type="RefSeq" id="XP_003868603.1">
    <property type="nucleotide sequence ID" value="XM_003868555.1"/>
</dbReference>
<evidence type="ECO:0000256" key="1">
    <source>
        <dbReference type="SAM" id="Phobius"/>
    </source>
</evidence>
<name>H8X3R1_CANO9</name>
<feature type="transmembrane region" description="Helical" evidence="1">
    <location>
        <begin position="7"/>
        <end position="25"/>
    </location>
</feature>
<dbReference type="EMBL" id="HE681721">
    <property type="protein sequence ID" value="CCG25699.1"/>
    <property type="molecule type" value="Genomic_DNA"/>
</dbReference>